<evidence type="ECO:0000256" key="1">
    <source>
        <dbReference type="SAM" id="MobiDB-lite"/>
    </source>
</evidence>
<reference evidence="3" key="1">
    <citation type="submission" date="2022-03" db="EMBL/GenBank/DDBJ databases">
        <title>Complete genome sequence of Caldinitratiruptor microaerophilus.</title>
        <authorList>
            <person name="Mukaiyama R."/>
            <person name="Nishiyama T."/>
            <person name="Ueda K."/>
        </authorList>
    </citation>
    <scope>NUCLEOTIDE SEQUENCE</scope>
    <source>
        <strain evidence="3">JCM 16183</strain>
    </source>
</reference>
<protein>
    <submittedName>
        <fullName evidence="3">Uncharacterized protein</fullName>
    </submittedName>
</protein>
<dbReference type="Proteomes" id="UP001163687">
    <property type="component" value="Chromosome"/>
</dbReference>
<feature type="transmembrane region" description="Helical" evidence="2">
    <location>
        <begin position="74"/>
        <end position="91"/>
    </location>
</feature>
<evidence type="ECO:0000256" key="2">
    <source>
        <dbReference type="SAM" id="Phobius"/>
    </source>
</evidence>
<gene>
    <name evidence="3" type="ORF">caldi_26240</name>
</gene>
<name>A0AA35GAP9_9FIRM</name>
<dbReference type="AlphaFoldDB" id="A0AA35GAP9"/>
<keyword evidence="2" id="KW-0472">Membrane</keyword>
<keyword evidence="2" id="KW-0812">Transmembrane</keyword>
<feature type="region of interest" description="Disordered" evidence="1">
    <location>
        <begin position="189"/>
        <end position="221"/>
    </location>
</feature>
<dbReference type="EMBL" id="AP025628">
    <property type="protein sequence ID" value="BDG61534.1"/>
    <property type="molecule type" value="Genomic_DNA"/>
</dbReference>
<dbReference type="KEGG" id="cmic:caldi_26240"/>
<feature type="region of interest" description="Disordered" evidence="1">
    <location>
        <begin position="105"/>
        <end position="132"/>
    </location>
</feature>
<accession>A0AA35GAP9</accession>
<keyword evidence="2" id="KW-1133">Transmembrane helix</keyword>
<evidence type="ECO:0000313" key="4">
    <source>
        <dbReference type="Proteomes" id="UP001163687"/>
    </source>
</evidence>
<sequence length="221" mass="23529">MSRTDRLWLWYGVYLFILGFLAFGQHDEATERALWSVGLRSGRFVWTFGDSQGTTVPAFRGVGFWQANAYLPNYGGFVAYAVAGAAVAYALRNISARSVVPEQRVQTASTPASGAESRPTAPPQQEAAKPLPSERGFERWWFSKPAWARLVLLAAVPGLALAVAAQSSVLAILSIIALMVALVVEGPHAQPAGTKPPAPGGPSESSQHLTARAPEGDAPQT</sequence>
<feature type="transmembrane region" description="Helical" evidence="2">
    <location>
        <begin position="150"/>
        <end position="183"/>
    </location>
</feature>
<proteinExistence type="predicted"/>
<keyword evidence="4" id="KW-1185">Reference proteome</keyword>
<feature type="transmembrane region" description="Helical" evidence="2">
    <location>
        <begin position="7"/>
        <end position="25"/>
    </location>
</feature>
<organism evidence="3 4">
    <name type="scientific">Caldinitratiruptor microaerophilus</name>
    <dbReference type="NCBI Taxonomy" id="671077"/>
    <lineage>
        <taxon>Bacteria</taxon>
        <taxon>Bacillati</taxon>
        <taxon>Bacillota</taxon>
        <taxon>Clostridia</taxon>
        <taxon>Eubacteriales</taxon>
        <taxon>Symbiobacteriaceae</taxon>
        <taxon>Caldinitratiruptor</taxon>
    </lineage>
</organism>
<evidence type="ECO:0000313" key="3">
    <source>
        <dbReference type="EMBL" id="BDG61534.1"/>
    </source>
</evidence>